<keyword evidence="3" id="KW-1185">Reference proteome</keyword>
<evidence type="ECO:0000313" key="3">
    <source>
        <dbReference type="Proteomes" id="UP000031523"/>
    </source>
</evidence>
<evidence type="ECO:0000313" key="2">
    <source>
        <dbReference type="EMBL" id="AJE84676.1"/>
    </source>
</evidence>
<accession>A0A0B5F1A4</accession>
<feature type="region of interest" description="Disordered" evidence="1">
    <location>
        <begin position="1"/>
        <end position="78"/>
    </location>
</feature>
<evidence type="ECO:0000256" key="1">
    <source>
        <dbReference type="SAM" id="MobiDB-lite"/>
    </source>
</evidence>
<sequence length="105" mass="11238">MTAWNGASARSVDPQPPHASGMHTSAEPPPFSCAPHSRNRPGGVQALFSRPLGGARPRPARRTRPGPHSGARSGPGFARVFRARNDFREPGVRCVTFELNDPPCS</sequence>
<name>A0A0B5F1A4_STRA4</name>
<dbReference type="KEGG" id="sals:SLNWT_4300"/>
<dbReference type="Proteomes" id="UP000031523">
    <property type="component" value="Chromosome"/>
</dbReference>
<gene>
    <name evidence="2" type="ORF">SLNWT_4300</name>
</gene>
<dbReference type="AlphaFoldDB" id="A0A0B5F1A4"/>
<organism evidence="2 3">
    <name type="scientific">Streptomyces albus (strain ATCC 21838 / DSM 41398 / FERM P-419 / JCM 4703 / NBRC 107858)</name>
    <dbReference type="NCBI Taxonomy" id="1081613"/>
    <lineage>
        <taxon>Bacteria</taxon>
        <taxon>Bacillati</taxon>
        <taxon>Actinomycetota</taxon>
        <taxon>Actinomycetes</taxon>
        <taxon>Kitasatosporales</taxon>
        <taxon>Streptomycetaceae</taxon>
        <taxon>Streptomyces</taxon>
    </lineage>
</organism>
<proteinExistence type="predicted"/>
<dbReference type="EMBL" id="CP010519">
    <property type="protein sequence ID" value="AJE84676.1"/>
    <property type="molecule type" value="Genomic_DNA"/>
</dbReference>
<reference evidence="2 3" key="1">
    <citation type="submission" date="2015-01" db="EMBL/GenBank/DDBJ databases">
        <title>Enhanced salinomycin production by adjusting the supply of polyketide extender units in Streptomyce albus DSM 41398.</title>
        <authorList>
            <person name="Lu C."/>
        </authorList>
    </citation>
    <scope>NUCLEOTIDE SEQUENCE [LARGE SCALE GENOMIC DNA]</scope>
    <source>
        <strain evidence="3">ATCC 21838 / DSM 41398 / FERM P-419 / JCM 4703 / NBRC 107858</strain>
    </source>
</reference>
<protein>
    <submittedName>
        <fullName evidence="2">Uncharacterized protein</fullName>
    </submittedName>
</protein>